<keyword evidence="1" id="KW-0175">Coiled coil</keyword>
<keyword evidence="4" id="KW-1185">Reference proteome</keyword>
<feature type="transmembrane region" description="Helical" evidence="2">
    <location>
        <begin position="529"/>
        <end position="551"/>
    </location>
</feature>
<evidence type="ECO:0000313" key="4">
    <source>
        <dbReference type="Proteomes" id="UP000000305"/>
    </source>
</evidence>
<evidence type="ECO:0000256" key="1">
    <source>
        <dbReference type="SAM" id="Coils"/>
    </source>
</evidence>
<evidence type="ECO:0000256" key="2">
    <source>
        <dbReference type="SAM" id="Phobius"/>
    </source>
</evidence>
<organism evidence="3 4">
    <name type="scientific">Daphnia pulex</name>
    <name type="common">Water flea</name>
    <dbReference type="NCBI Taxonomy" id="6669"/>
    <lineage>
        <taxon>Eukaryota</taxon>
        <taxon>Metazoa</taxon>
        <taxon>Ecdysozoa</taxon>
        <taxon>Arthropoda</taxon>
        <taxon>Crustacea</taxon>
        <taxon>Branchiopoda</taxon>
        <taxon>Diplostraca</taxon>
        <taxon>Cladocera</taxon>
        <taxon>Anomopoda</taxon>
        <taxon>Daphniidae</taxon>
        <taxon>Daphnia</taxon>
    </lineage>
</organism>
<reference evidence="3 4" key="1">
    <citation type="journal article" date="2011" name="Science">
        <title>The ecoresponsive genome of Daphnia pulex.</title>
        <authorList>
            <person name="Colbourne J.K."/>
            <person name="Pfrender M.E."/>
            <person name="Gilbert D."/>
            <person name="Thomas W.K."/>
            <person name="Tucker A."/>
            <person name="Oakley T.H."/>
            <person name="Tokishita S."/>
            <person name="Aerts A."/>
            <person name="Arnold G.J."/>
            <person name="Basu M.K."/>
            <person name="Bauer D.J."/>
            <person name="Caceres C.E."/>
            <person name="Carmel L."/>
            <person name="Casola C."/>
            <person name="Choi J.H."/>
            <person name="Detter J.C."/>
            <person name="Dong Q."/>
            <person name="Dusheyko S."/>
            <person name="Eads B.D."/>
            <person name="Frohlich T."/>
            <person name="Geiler-Samerotte K.A."/>
            <person name="Gerlach D."/>
            <person name="Hatcher P."/>
            <person name="Jogdeo S."/>
            <person name="Krijgsveld J."/>
            <person name="Kriventseva E.V."/>
            <person name="Kultz D."/>
            <person name="Laforsch C."/>
            <person name="Lindquist E."/>
            <person name="Lopez J."/>
            <person name="Manak J.R."/>
            <person name="Muller J."/>
            <person name="Pangilinan J."/>
            <person name="Patwardhan R.P."/>
            <person name="Pitluck S."/>
            <person name="Pritham E.J."/>
            <person name="Rechtsteiner A."/>
            <person name="Rho M."/>
            <person name="Rogozin I.B."/>
            <person name="Sakarya O."/>
            <person name="Salamov A."/>
            <person name="Schaack S."/>
            <person name="Shapiro H."/>
            <person name="Shiga Y."/>
            <person name="Skalitzky C."/>
            <person name="Smith Z."/>
            <person name="Souvorov A."/>
            <person name="Sung W."/>
            <person name="Tang Z."/>
            <person name="Tsuchiya D."/>
            <person name="Tu H."/>
            <person name="Vos H."/>
            <person name="Wang M."/>
            <person name="Wolf Y.I."/>
            <person name="Yamagata H."/>
            <person name="Yamada T."/>
            <person name="Ye Y."/>
            <person name="Shaw J.R."/>
            <person name="Andrews J."/>
            <person name="Crease T.J."/>
            <person name="Tang H."/>
            <person name="Lucas S.M."/>
            <person name="Robertson H.M."/>
            <person name="Bork P."/>
            <person name="Koonin E.V."/>
            <person name="Zdobnov E.M."/>
            <person name="Grigoriev I.V."/>
            <person name="Lynch M."/>
            <person name="Boore J.L."/>
        </authorList>
    </citation>
    <scope>NUCLEOTIDE SEQUENCE [LARGE SCALE GENOMIC DNA]</scope>
</reference>
<gene>
    <name evidence="3" type="ORF">DAPPUDRAFT_118321</name>
</gene>
<dbReference type="Proteomes" id="UP000000305">
    <property type="component" value="Unassembled WGS sequence"/>
</dbReference>
<proteinExistence type="predicted"/>
<accession>E9HVE4</accession>
<dbReference type="InParanoid" id="E9HVE4"/>
<protein>
    <submittedName>
        <fullName evidence="3">Uncharacterized protein</fullName>
    </submittedName>
</protein>
<keyword evidence="2" id="KW-1133">Transmembrane helix</keyword>
<dbReference type="KEGG" id="dpx:DAPPUDRAFT_118321"/>
<sequence>MATVCDCSSERKDGFIAFDDEDCLLGSEDPAPPPPINVTYTLYSHLPEVKRFPGHVCRMWAVTRSVFTDFLGWHYPTERSIEYPYNGSVTRNLQTLVWEDAYKEQKPCYLKIVGESVYDGLLYQTRDPTVQRIQDRLSQTDYLVNVTAELELCGKAALFRINGMDKVLISINIPTPKLYTSYSYSSPNATGPTAQSLTVDIHSNGSYDGVDAKNVTDSKVPSSLAAEIQQAAHHQFTRDEAMDQINRLAGEIRRLQCENRKSTRNSILLGAKSNGWYAATQLHLPVCARLKVYGTQVEVSRCVPFNVTFGAERTKCGYQPRFMNYTLAHNGWQLVPYNPCYWPDGNYINFNGKTHIHADGAWVPVVTSVPINNRQLVEFATYQADNSLQNFLQMTPAMQNGPLSHESVMADILATIHEHYAEDNSRQLLTSNVLIQHSAAPNIDFVTKMGGWVKNFGAVSGLGSLSVLAVRFAFKITAEDLQDFETFFTCTQRDTETKQSRSQFAFLFSLFDPIAPNFFRFLAADGRYFLEIFNGGFPIFFGLLRTFFIVWSF</sequence>
<name>E9HVE4_DAPPU</name>
<feature type="coiled-coil region" evidence="1">
    <location>
        <begin position="238"/>
        <end position="265"/>
    </location>
</feature>
<dbReference type="PhylomeDB" id="E9HVE4"/>
<dbReference type="OrthoDB" id="6342192at2759"/>
<evidence type="ECO:0000313" key="3">
    <source>
        <dbReference type="EMBL" id="EFX64290.1"/>
    </source>
</evidence>
<keyword evidence="2" id="KW-0472">Membrane</keyword>
<keyword evidence="2" id="KW-0812">Transmembrane</keyword>
<dbReference type="AlphaFoldDB" id="E9HVE4"/>
<dbReference type="EMBL" id="GL732849">
    <property type="protein sequence ID" value="EFX64290.1"/>
    <property type="molecule type" value="Genomic_DNA"/>
</dbReference>
<dbReference type="HOGENOM" id="CLU_019667_3_1_1"/>